<dbReference type="SUPFAM" id="SSF53474">
    <property type="entry name" value="alpha/beta-Hydrolases"/>
    <property type="match status" value="1"/>
</dbReference>
<evidence type="ECO:0000256" key="1">
    <source>
        <dbReference type="ARBA" id="ARBA00010040"/>
    </source>
</evidence>
<evidence type="ECO:0000256" key="4">
    <source>
        <dbReference type="ARBA" id="ARBA00022825"/>
    </source>
</evidence>
<evidence type="ECO:0000256" key="2">
    <source>
        <dbReference type="ARBA" id="ARBA00022670"/>
    </source>
</evidence>
<comment type="similarity">
    <text evidence="1">Belongs to the peptidase S9C family.</text>
</comment>
<dbReference type="Pfam" id="PF07676">
    <property type="entry name" value="PD40"/>
    <property type="match status" value="3"/>
</dbReference>
<feature type="domain" description="Peptidase S9 prolyl oligopeptidase catalytic" evidence="5">
    <location>
        <begin position="449"/>
        <end position="659"/>
    </location>
</feature>
<dbReference type="SUPFAM" id="SSF82171">
    <property type="entry name" value="DPP6 N-terminal domain-like"/>
    <property type="match status" value="1"/>
</dbReference>
<dbReference type="EMBL" id="CP025001">
    <property type="protein sequence ID" value="AUJ79291.1"/>
    <property type="molecule type" value="Genomic_DNA"/>
</dbReference>
<keyword evidence="3" id="KW-0378">Hydrolase</keyword>
<dbReference type="InterPro" id="IPR011042">
    <property type="entry name" value="6-blade_b-propeller_TolB-like"/>
</dbReference>
<dbReference type="Gene3D" id="2.120.10.30">
    <property type="entry name" value="TolB, C-terminal domain"/>
    <property type="match status" value="2"/>
</dbReference>
<keyword evidence="4" id="KW-0720">Serine protease</keyword>
<dbReference type="GO" id="GO:0004252">
    <property type="term" value="F:serine-type endopeptidase activity"/>
    <property type="evidence" value="ECO:0007669"/>
    <property type="project" value="TreeGrafter"/>
</dbReference>
<dbReference type="PANTHER" id="PTHR42776">
    <property type="entry name" value="SERINE PEPTIDASE S9 FAMILY MEMBER"/>
    <property type="match status" value="1"/>
</dbReference>
<proteinExistence type="inferred from homology"/>
<dbReference type="InterPro" id="IPR029058">
    <property type="entry name" value="AB_hydrolase_fold"/>
</dbReference>
<sequence>MKKLITEEDIASLVSVADPQYAPDGRRAAYVRTTVNDKRDSYSSAIMVYDTESGTSKPWTFGSGKNTSPRWSPDGRRLAFISDREDGVPQLYIVDTAGGEAEKASDIPWGVSDPIWAPDGRSVLVSVSLTSAERADEKEKKKHDEYEPIDIQSLTYKRDGKGLLNGSRTQLVLIHLETGEVQQLTDHEADHDDAAFSPDGKQIAFTANLCEPGDAGKPSDVYLMNLADGNLKQITPHSGSFGSCVFSPDGSYIAMLGHENEFRNATLEKAWLYDVKNERLSCLTDMLDVHLSDALIADSLIGGVTPRPVWTNDGQGFYVPGSEQGSTGIYYISIDGLVYPIRLEEEYVNGFAFHPDQKSCIAVIAKPARPSELYSISFENGKEKQLTNNNDCFVEERIISVPEKLQYETKDGLTVHGWFLKPAAFEEDQTYPLILYIHGGPHMMYGHTYFHEFQVLAAQGYAVVYVNPRGSHGYGQDFVNRVRGDYGGGDYRDVMQAVDEAIQAYPFIDSGRLGVTGGSYGGFMTNWIVGQTGRFKAAVTQRSISNWFSFHGVSDIGFFFTDWQLGHVLFEEADKLWDRSPVKYASRVSTPLLILHGERDDRCPIEQAEQLFIALKKLNKTTAFIRFPKATHELSRSGHPEQRIKRIRYICSWFNDYLQK</sequence>
<protein>
    <submittedName>
        <fullName evidence="6">S9 family peptidase</fullName>
    </submittedName>
</protein>
<name>A0AAI8HS16_9BACI</name>
<dbReference type="RefSeq" id="WP_060965108.1">
    <property type="nucleotide sequence ID" value="NZ_CP025001.1"/>
</dbReference>
<dbReference type="KEGG" id="bsia:CWD84_04575"/>
<dbReference type="GO" id="GO:0006508">
    <property type="term" value="P:proteolysis"/>
    <property type="evidence" value="ECO:0007669"/>
    <property type="project" value="UniProtKB-KW"/>
</dbReference>
<dbReference type="FunFam" id="3.40.50.1820:FF:000028">
    <property type="entry name" value="S9 family peptidase"/>
    <property type="match status" value="1"/>
</dbReference>
<organism evidence="6 7">
    <name type="scientific">Bacillus siamensis</name>
    <dbReference type="NCBI Taxonomy" id="659243"/>
    <lineage>
        <taxon>Bacteria</taxon>
        <taxon>Bacillati</taxon>
        <taxon>Bacillota</taxon>
        <taxon>Bacilli</taxon>
        <taxon>Bacillales</taxon>
        <taxon>Bacillaceae</taxon>
        <taxon>Bacillus</taxon>
        <taxon>Bacillus amyloliquefaciens group</taxon>
    </lineage>
</organism>
<dbReference type="Proteomes" id="UP000234366">
    <property type="component" value="Chromosome"/>
</dbReference>
<evidence type="ECO:0000256" key="3">
    <source>
        <dbReference type="ARBA" id="ARBA00022801"/>
    </source>
</evidence>
<dbReference type="Gene3D" id="3.40.50.1820">
    <property type="entry name" value="alpha/beta hydrolase"/>
    <property type="match status" value="1"/>
</dbReference>
<evidence type="ECO:0000313" key="6">
    <source>
        <dbReference type="EMBL" id="AUJ79291.1"/>
    </source>
</evidence>
<keyword evidence="7" id="KW-1185">Reference proteome</keyword>
<accession>A0AAI8HS16</accession>
<dbReference type="Pfam" id="PF00326">
    <property type="entry name" value="Peptidase_S9"/>
    <property type="match status" value="1"/>
</dbReference>
<keyword evidence="2" id="KW-0645">Protease</keyword>
<dbReference type="PANTHER" id="PTHR42776:SF27">
    <property type="entry name" value="DIPEPTIDYL PEPTIDASE FAMILY MEMBER 6"/>
    <property type="match status" value="1"/>
</dbReference>
<evidence type="ECO:0000313" key="7">
    <source>
        <dbReference type="Proteomes" id="UP000234366"/>
    </source>
</evidence>
<dbReference type="AlphaFoldDB" id="A0AAI8HS16"/>
<dbReference type="InterPro" id="IPR001375">
    <property type="entry name" value="Peptidase_S9_cat"/>
</dbReference>
<dbReference type="InterPro" id="IPR011659">
    <property type="entry name" value="WD40"/>
</dbReference>
<evidence type="ECO:0000259" key="5">
    <source>
        <dbReference type="Pfam" id="PF00326"/>
    </source>
</evidence>
<reference evidence="6 7" key="1">
    <citation type="submission" date="2017-11" db="EMBL/GenBank/DDBJ databases">
        <title>Genome sequence and genome mining of multiple bioactive secondary metabolites from a deep sea-derived Bacillus siamensis SCSIO 05746.</title>
        <authorList>
            <person name="Pan H.-Q."/>
            <person name="Ju J.-H."/>
        </authorList>
    </citation>
    <scope>NUCLEOTIDE SEQUENCE [LARGE SCALE GENOMIC DNA]</scope>
    <source>
        <strain evidence="6 7">SCSIO 05746</strain>
    </source>
</reference>
<gene>
    <name evidence="6" type="ORF">CWD84_04575</name>
</gene>